<proteinExistence type="predicted"/>
<gene>
    <name evidence="1" type="primary">ORF56090</name>
</gene>
<feature type="non-terminal residue" evidence="1">
    <location>
        <position position="83"/>
    </location>
</feature>
<dbReference type="EMBL" id="HACG01018873">
    <property type="protein sequence ID" value="CEK65738.1"/>
    <property type="molecule type" value="Transcribed_RNA"/>
</dbReference>
<sequence length="83" mass="8946">SHISNGMFLHGQFAGHQSSATDVRFIFMQCPLEGIVDKQSTDAATLTDTTSDSFLTYRTEVASTFLNCVKSAGVSLVLTTQLV</sequence>
<dbReference type="AlphaFoldDB" id="A0A0B6ZB65"/>
<protein>
    <submittedName>
        <fullName evidence="1">Uncharacterized protein</fullName>
    </submittedName>
</protein>
<accession>A0A0B6ZB65</accession>
<evidence type="ECO:0000313" key="1">
    <source>
        <dbReference type="EMBL" id="CEK65738.1"/>
    </source>
</evidence>
<organism evidence="1">
    <name type="scientific">Arion vulgaris</name>
    <dbReference type="NCBI Taxonomy" id="1028688"/>
    <lineage>
        <taxon>Eukaryota</taxon>
        <taxon>Metazoa</taxon>
        <taxon>Spiralia</taxon>
        <taxon>Lophotrochozoa</taxon>
        <taxon>Mollusca</taxon>
        <taxon>Gastropoda</taxon>
        <taxon>Heterobranchia</taxon>
        <taxon>Euthyneura</taxon>
        <taxon>Panpulmonata</taxon>
        <taxon>Eupulmonata</taxon>
        <taxon>Stylommatophora</taxon>
        <taxon>Helicina</taxon>
        <taxon>Arionoidea</taxon>
        <taxon>Arionidae</taxon>
        <taxon>Arion</taxon>
    </lineage>
</organism>
<reference evidence="1" key="1">
    <citation type="submission" date="2014-12" db="EMBL/GenBank/DDBJ databases">
        <title>Insight into the proteome of Arion vulgaris.</title>
        <authorList>
            <person name="Aradska J."/>
            <person name="Bulat T."/>
            <person name="Smidak R."/>
            <person name="Sarate P."/>
            <person name="Gangsoo J."/>
            <person name="Sialana F."/>
            <person name="Bilban M."/>
            <person name="Lubec G."/>
        </authorList>
    </citation>
    <scope>NUCLEOTIDE SEQUENCE</scope>
    <source>
        <tissue evidence="1">Skin</tissue>
    </source>
</reference>
<feature type="non-terminal residue" evidence="1">
    <location>
        <position position="1"/>
    </location>
</feature>
<name>A0A0B6ZB65_9EUPU</name>